<dbReference type="Proteomes" id="UP000824540">
    <property type="component" value="Unassembled WGS sequence"/>
</dbReference>
<feature type="transmembrane region" description="Helical" evidence="10">
    <location>
        <begin position="266"/>
        <end position="287"/>
    </location>
</feature>
<evidence type="ECO:0000256" key="2">
    <source>
        <dbReference type="ARBA" id="ARBA00022475"/>
    </source>
</evidence>
<reference evidence="12" key="1">
    <citation type="thesis" date="2021" institute="BYU ScholarsArchive" country="Provo, UT, USA">
        <title>Applications of and Algorithms for Genome Assembly and Genomic Analyses with an Emphasis on Marine Teleosts.</title>
        <authorList>
            <person name="Pickett B.D."/>
        </authorList>
    </citation>
    <scope>NUCLEOTIDE SEQUENCE</scope>
    <source>
        <strain evidence="12">HI-2016</strain>
    </source>
</reference>
<evidence type="ECO:0000256" key="7">
    <source>
        <dbReference type="ARBA" id="ARBA00023170"/>
    </source>
</evidence>
<dbReference type="GO" id="GO:0019722">
    <property type="term" value="P:calcium-mediated signaling"/>
    <property type="evidence" value="ECO:0007669"/>
    <property type="project" value="TreeGrafter"/>
</dbReference>
<evidence type="ECO:0000256" key="5">
    <source>
        <dbReference type="ARBA" id="ARBA00023040"/>
    </source>
</evidence>
<dbReference type="OrthoDB" id="8576531at2759"/>
<evidence type="ECO:0000256" key="10">
    <source>
        <dbReference type="SAM" id="Phobius"/>
    </source>
</evidence>
<feature type="transmembrane region" description="Helical" evidence="10">
    <location>
        <begin position="176"/>
        <end position="193"/>
    </location>
</feature>
<dbReference type="Pfam" id="PF00001">
    <property type="entry name" value="7tm_1"/>
    <property type="match status" value="1"/>
</dbReference>
<keyword evidence="3 9" id="KW-0812">Transmembrane</keyword>
<dbReference type="InterPro" id="IPR050119">
    <property type="entry name" value="CCR1-9-like"/>
</dbReference>
<comment type="subcellular location">
    <subcellularLocation>
        <location evidence="1">Cell membrane</location>
        <topology evidence="1">Multi-pass membrane protein</topology>
    </subcellularLocation>
</comment>
<accession>A0A8T2PWZ4</accession>
<dbReference type="GO" id="GO:0060326">
    <property type="term" value="P:cell chemotaxis"/>
    <property type="evidence" value="ECO:0007669"/>
    <property type="project" value="TreeGrafter"/>
</dbReference>
<dbReference type="PROSITE" id="PS00237">
    <property type="entry name" value="G_PROTEIN_RECEP_F1_1"/>
    <property type="match status" value="1"/>
</dbReference>
<dbReference type="PANTHER" id="PTHR10489">
    <property type="entry name" value="CELL ADHESION MOLECULE"/>
    <property type="match status" value="1"/>
</dbReference>
<proteinExistence type="inferred from homology"/>
<dbReference type="PROSITE" id="PS50262">
    <property type="entry name" value="G_PROTEIN_RECEP_F1_2"/>
    <property type="match status" value="1"/>
</dbReference>
<dbReference type="GO" id="GO:0007204">
    <property type="term" value="P:positive regulation of cytosolic calcium ion concentration"/>
    <property type="evidence" value="ECO:0007669"/>
    <property type="project" value="TreeGrafter"/>
</dbReference>
<keyword evidence="7 9" id="KW-0675">Receptor</keyword>
<dbReference type="InterPro" id="IPR017452">
    <property type="entry name" value="GPCR_Rhodpsn_7TM"/>
</dbReference>
<dbReference type="PRINTS" id="PR00237">
    <property type="entry name" value="GPCRRHODOPSN"/>
</dbReference>
<dbReference type="GO" id="GO:0009897">
    <property type="term" value="C:external side of plasma membrane"/>
    <property type="evidence" value="ECO:0007669"/>
    <property type="project" value="TreeGrafter"/>
</dbReference>
<evidence type="ECO:0000256" key="8">
    <source>
        <dbReference type="ARBA" id="ARBA00023224"/>
    </source>
</evidence>
<feature type="transmembrane region" description="Helical" evidence="10">
    <location>
        <begin position="66"/>
        <end position="87"/>
    </location>
</feature>
<evidence type="ECO:0000256" key="6">
    <source>
        <dbReference type="ARBA" id="ARBA00023136"/>
    </source>
</evidence>
<dbReference type="InterPro" id="IPR000276">
    <property type="entry name" value="GPCR_Rhodpsn"/>
</dbReference>
<dbReference type="GO" id="GO:0019957">
    <property type="term" value="F:C-C chemokine binding"/>
    <property type="evidence" value="ECO:0007669"/>
    <property type="project" value="TreeGrafter"/>
</dbReference>
<evidence type="ECO:0000313" key="13">
    <source>
        <dbReference type="Proteomes" id="UP000824540"/>
    </source>
</evidence>
<evidence type="ECO:0000313" key="12">
    <source>
        <dbReference type="EMBL" id="KAG9355811.1"/>
    </source>
</evidence>
<sequence length="379" mass="43314">MATVKTFQLLNSKNMSELDNFVSSTQVPGYDYDYSHYYSYGDYPHYDYGLCEKKHVRAFAKTFLPVFYGFVCALTIVGNALLVFVLIRYIKLRSLTSVLLLNKSVADIFFAVTLPFWAVYIHSGWIFGDTGCKVITVIYTVSFYSSIFFITCISLDRYLNIVWTNVTKTFGTLQRRCMICVVVWAISFLATAPELNFVKMQDFYGEMSCTHDFGDEHMSPWKIYLKFQINILGFLIPFLAMVFFYLRICCVVVKSGIVNKSRALKLAVALVLIYFVLWFPYNLVLFLHSLQDLQVISNCATSQQLDLALQITESLAFTHAFMNPILYAFVNKKFSGFLSKILEKIKKTGKSYSLEWSGSTSSGTGQNNEVELTVIENVQ</sequence>
<dbReference type="Gene3D" id="1.20.1070.10">
    <property type="entry name" value="Rhodopsin 7-helix transmembrane proteins"/>
    <property type="match status" value="1"/>
</dbReference>
<organism evidence="12 13">
    <name type="scientific">Albula glossodonta</name>
    <name type="common">roundjaw bonefish</name>
    <dbReference type="NCBI Taxonomy" id="121402"/>
    <lineage>
        <taxon>Eukaryota</taxon>
        <taxon>Metazoa</taxon>
        <taxon>Chordata</taxon>
        <taxon>Craniata</taxon>
        <taxon>Vertebrata</taxon>
        <taxon>Euteleostomi</taxon>
        <taxon>Actinopterygii</taxon>
        <taxon>Neopterygii</taxon>
        <taxon>Teleostei</taxon>
        <taxon>Albuliformes</taxon>
        <taxon>Albulidae</taxon>
        <taxon>Albula</taxon>
    </lineage>
</organism>
<dbReference type="EMBL" id="JAFBMS010000001">
    <property type="protein sequence ID" value="KAG9355811.1"/>
    <property type="molecule type" value="Genomic_DNA"/>
</dbReference>
<comment type="similarity">
    <text evidence="9">Belongs to the G-protein coupled receptor 1 family.</text>
</comment>
<evidence type="ECO:0000256" key="4">
    <source>
        <dbReference type="ARBA" id="ARBA00022989"/>
    </source>
</evidence>
<dbReference type="PRINTS" id="PR00657">
    <property type="entry name" value="CCCHEMOKINER"/>
</dbReference>
<dbReference type="InterPro" id="IPR000355">
    <property type="entry name" value="Chemokine_rcpt"/>
</dbReference>
<dbReference type="AlphaFoldDB" id="A0A8T2PWZ4"/>
<dbReference type="SUPFAM" id="SSF81321">
    <property type="entry name" value="Family A G protein-coupled receptor-like"/>
    <property type="match status" value="1"/>
</dbReference>
<evidence type="ECO:0000256" key="9">
    <source>
        <dbReference type="RuleBase" id="RU000688"/>
    </source>
</evidence>
<name>A0A8T2PWZ4_9TELE</name>
<keyword evidence="4 10" id="KW-1133">Transmembrane helix</keyword>
<dbReference type="GO" id="GO:0006955">
    <property type="term" value="P:immune response"/>
    <property type="evidence" value="ECO:0007669"/>
    <property type="project" value="TreeGrafter"/>
</dbReference>
<gene>
    <name evidence="12" type="ORF">JZ751_000653</name>
</gene>
<keyword evidence="2" id="KW-1003">Cell membrane</keyword>
<feature type="transmembrane region" description="Helical" evidence="10">
    <location>
        <begin position="134"/>
        <end position="155"/>
    </location>
</feature>
<feature type="transmembrane region" description="Helical" evidence="10">
    <location>
        <begin position="227"/>
        <end position="246"/>
    </location>
</feature>
<feature type="transmembrane region" description="Helical" evidence="10">
    <location>
        <begin position="108"/>
        <end position="128"/>
    </location>
</feature>
<evidence type="ECO:0000259" key="11">
    <source>
        <dbReference type="PROSITE" id="PS50262"/>
    </source>
</evidence>
<comment type="caution">
    <text evidence="12">The sequence shown here is derived from an EMBL/GenBank/DDBJ whole genome shotgun (WGS) entry which is preliminary data.</text>
</comment>
<dbReference type="PANTHER" id="PTHR10489:SF942">
    <property type="entry name" value="ATYPICAL CHEMOKINE RECEPTOR 2"/>
    <property type="match status" value="1"/>
</dbReference>
<keyword evidence="8 9" id="KW-0807">Transducer</keyword>
<dbReference type="GO" id="GO:0016493">
    <property type="term" value="F:C-C chemokine receptor activity"/>
    <property type="evidence" value="ECO:0007669"/>
    <property type="project" value="TreeGrafter"/>
</dbReference>
<protein>
    <recommendedName>
        <fullName evidence="11">G-protein coupled receptors family 1 profile domain-containing protein</fullName>
    </recommendedName>
</protein>
<feature type="transmembrane region" description="Helical" evidence="10">
    <location>
        <begin position="307"/>
        <end position="330"/>
    </location>
</feature>
<dbReference type="CDD" id="cd14984">
    <property type="entry name" value="7tmA_Chemokine_R"/>
    <property type="match status" value="1"/>
</dbReference>
<evidence type="ECO:0000256" key="1">
    <source>
        <dbReference type="ARBA" id="ARBA00004651"/>
    </source>
</evidence>
<keyword evidence="6 10" id="KW-0472">Membrane</keyword>
<keyword evidence="13" id="KW-1185">Reference proteome</keyword>
<evidence type="ECO:0000256" key="3">
    <source>
        <dbReference type="ARBA" id="ARBA00022692"/>
    </source>
</evidence>
<keyword evidence="5 9" id="KW-0297">G-protein coupled receptor</keyword>
<feature type="domain" description="G-protein coupled receptors family 1 profile" evidence="11">
    <location>
        <begin position="78"/>
        <end position="327"/>
    </location>
</feature>